<dbReference type="Pfam" id="PF07963">
    <property type="entry name" value="N_methyl"/>
    <property type="match status" value="1"/>
</dbReference>
<comment type="subcellular location">
    <subcellularLocation>
        <location evidence="1">Cell surface</location>
    </subcellularLocation>
</comment>
<evidence type="ECO:0000256" key="2">
    <source>
        <dbReference type="ARBA" id="ARBA00023287"/>
    </source>
</evidence>
<evidence type="ECO:0000256" key="1">
    <source>
        <dbReference type="ARBA" id="ARBA00004241"/>
    </source>
</evidence>
<proteinExistence type="predicted"/>
<dbReference type="NCBIfam" id="TIGR02532">
    <property type="entry name" value="IV_pilin_GFxxxE"/>
    <property type="match status" value="1"/>
</dbReference>
<dbReference type="GO" id="GO:0030420">
    <property type="term" value="P:establishment of competence for transformation"/>
    <property type="evidence" value="ECO:0007669"/>
    <property type="project" value="UniProtKB-KW"/>
</dbReference>
<evidence type="ECO:0000313" key="4">
    <source>
        <dbReference type="EMBL" id="XCJ16590.1"/>
    </source>
</evidence>
<dbReference type="InterPro" id="IPR012902">
    <property type="entry name" value="N_methyl_site"/>
</dbReference>
<gene>
    <name evidence="4" type="ORF">ABNN70_13190</name>
</gene>
<evidence type="ECO:0000256" key="3">
    <source>
        <dbReference type="SAM" id="Phobius"/>
    </source>
</evidence>
<dbReference type="EMBL" id="CP159510">
    <property type="protein sequence ID" value="XCJ16590.1"/>
    <property type="molecule type" value="Genomic_DNA"/>
</dbReference>
<organism evidence="4">
    <name type="scientific">Sporolactobacillus sp. Y61</name>
    <dbReference type="NCBI Taxonomy" id="3160863"/>
    <lineage>
        <taxon>Bacteria</taxon>
        <taxon>Bacillati</taxon>
        <taxon>Bacillota</taxon>
        <taxon>Bacilli</taxon>
        <taxon>Bacillales</taxon>
        <taxon>Sporolactobacillaceae</taxon>
        <taxon>Sporolactobacillus</taxon>
    </lineage>
</organism>
<reference evidence="4" key="1">
    <citation type="submission" date="2024-06" db="EMBL/GenBank/DDBJ databases">
        <authorList>
            <person name="Fan A."/>
            <person name="Zhang F.Y."/>
            <person name="Zhang L."/>
        </authorList>
    </citation>
    <scope>NUCLEOTIDE SEQUENCE</scope>
    <source>
        <strain evidence="4">Y61</strain>
    </source>
</reference>
<protein>
    <submittedName>
        <fullName evidence="4">Type II secretion system protein</fullName>
    </submittedName>
</protein>
<keyword evidence="2" id="KW-0178">Competence</keyword>
<name>A0AAU8IER3_9BACL</name>
<dbReference type="GO" id="GO:0009986">
    <property type="term" value="C:cell surface"/>
    <property type="evidence" value="ECO:0007669"/>
    <property type="project" value="UniProtKB-SubCell"/>
</dbReference>
<dbReference type="RefSeq" id="WP_353948050.1">
    <property type="nucleotide sequence ID" value="NZ_CP159510.1"/>
</dbReference>
<keyword evidence="3" id="KW-0812">Transmembrane</keyword>
<feature type="transmembrane region" description="Helical" evidence="3">
    <location>
        <begin position="13"/>
        <end position="32"/>
    </location>
</feature>
<keyword evidence="3" id="KW-0472">Membrane</keyword>
<sequence>MPHNSRGVTLIELLAVLTLASICFTLIFGIWLSGEKATTRAITENELQADANLVRTRLTEAFYDKDKKPFKLKLAGGVITTRYLDTNGNESGPPIPISNKNLTYTGTPLEIEINKETSELRLDYTVSKNEMSYGIHTTIYFPWAGKSEGENSEND</sequence>
<dbReference type="AlphaFoldDB" id="A0AAU8IER3"/>
<accession>A0AAU8IER3</accession>
<keyword evidence="3" id="KW-1133">Transmembrane helix</keyword>